<feature type="chain" id="PRO_5003616034" evidence="1">
    <location>
        <begin position="30"/>
        <end position="912"/>
    </location>
</feature>
<evidence type="ECO:0000313" key="3">
    <source>
        <dbReference type="Proteomes" id="UP000007587"/>
    </source>
</evidence>
<organism evidence="2 3">
    <name type="scientific">Corallococcus coralloides (strain ATCC 25202 / DSM 2259 / NBRC 100086 / M2)</name>
    <name type="common">Myxococcus coralloides</name>
    <dbReference type="NCBI Taxonomy" id="1144275"/>
    <lineage>
        <taxon>Bacteria</taxon>
        <taxon>Pseudomonadati</taxon>
        <taxon>Myxococcota</taxon>
        <taxon>Myxococcia</taxon>
        <taxon>Myxococcales</taxon>
        <taxon>Cystobacterineae</taxon>
        <taxon>Myxococcaceae</taxon>
        <taxon>Corallococcus</taxon>
    </lineage>
</organism>
<dbReference type="SUPFAM" id="SSF49299">
    <property type="entry name" value="PKD domain"/>
    <property type="match status" value="1"/>
</dbReference>
<keyword evidence="1" id="KW-0732">Signal</keyword>
<feature type="signal peptide" evidence="1">
    <location>
        <begin position="1"/>
        <end position="29"/>
    </location>
</feature>
<reference evidence="2 3" key="1">
    <citation type="journal article" date="2012" name="J. Bacteriol.">
        <title>Complete Genome Sequence of the Fruiting Myxobacterium Corallococcus coralloides DSM 2259.</title>
        <authorList>
            <person name="Huntley S."/>
            <person name="Zhang Y."/>
            <person name="Treuner-Lange A."/>
            <person name="Kneip S."/>
            <person name="Sensen C.W."/>
            <person name="Sogaard-Andersen L."/>
        </authorList>
    </citation>
    <scope>NUCLEOTIDE SEQUENCE [LARGE SCALE GENOMIC DNA]</scope>
    <source>
        <strain evidence="3">ATCC 25202 / DSM 2259 / NBRC 100086 / M2</strain>
    </source>
</reference>
<dbReference type="InParanoid" id="H8MJ33"/>
<dbReference type="EMBL" id="CP003389">
    <property type="protein sequence ID" value="AFE04500.1"/>
    <property type="molecule type" value="Genomic_DNA"/>
</dbReference>
<evidence type="ECO:0000256" key="1">
    <source>
        <dbReference type="SAM" id="SignalP"/>
    </source>
</evidence>
<sequence length="912" mass="94374">MPFPAPAPAWGRFLVVVSAVFTLAACQKAATPSEPQPEDVGAARLVVAVHQGVTASDVQRVDLTVDGPGQPELTVQLAQDGSVWTVLMSQLPAGTGRRFRAFAYDASARLLYRGEAADVTITANQTVQVNILLQQVDPPPDFENAGPVITSLVVSRSSVERGGFVDMRATAADPNTGDVLTYAWTATAGTFSTPSALSSRWTAPMVEGSQTVTLTVADPLGASTAVSFPIVVEGEDTGGAVVSGQFNSWPQVVSLTGFPTQVVPHQSLGVSAQGVDSDDAAANLHYAWTASCAGTWTDEGTANARFTPTALPAQSTCANCQLTVRVTDGRGGEGLGHLGICVGAPVSPNALPRITDASQSTTTVGPGSTVHFTVRAMDPEGTALGFAWEAPVGTLGTPVSTADGSEVTWTAPACLDAQATPVVRARVTDAEGLEALRTFSLTWTGPACATALQGVVNHRYFTTGNASVTRGQDLAGVAVEALVEQGDGTFLLYPGTGAADGTFTVAGVPQGPYTLRLGNAYVVTSSRAPNLGSDIQGRPDVVAANTSTFLSVDLQGLASWQGSDFMEIYSPGTALYAAGTNGLVQSGTPLAAGAQRWTQTLRYSGMENAVLVDASAGDPVTFHQLSAKTDSSYGAPITYNAATRAFTAPLVVTQGSTASFTGTMTALQDQSLTLDLRSPAFEALRTEVHPTASVVRHDLYFIAVPDGTRAGYALAPDLLTCSLPAGSPNRVYSFVYGNPYPSFTQAGMVQTNFNMALMAPGATQPLTLRLSVGFNDVMPAFAVNAVAPRLSPPRGATLAGQAASGNLTGVGLMPRLSWGAPTVGTATHYGVYLYEVFVNAQGRTSQVAGGPVAKLYTAGTSLRLPPGVLMSGKSYFAIIEARSSGNADFQGHPFRSTYPEAKAMTVTGVFTP</sequence>
<dbReference type="KEGG" id="ccx:COCOR_02133"/>
<dbReference type="eggNOG" id="COG3055">
    <property type="taxonomic scope" value="Bacteria"/>
</dbReference>
<protein>
    <submittedName>
        <fullName evidence="2">Uncharacterized protein</fullName>
    </submittedName>
</protein>
<dbReference type="InterPro" id="IPR013783">
    <property type="entry name" value="Ig-like_fold"/>
</dbReference>
<name>H8MJ33_CORCM</name>
<dbReference type="OrthoDB" id="5512240at2"/>
<dbReference type="Proteomes" id="UP000007587">
    <property type="component" value="Chromosome"/>
</dbReference>
<dbReference type="eggNOG" id="COG3468">
    <property type="taxonomic scope" value="Bacteria"/>
</dbReference>
<reference evidence="3" key="2">
    <citation type="submission" date="2012-03" db="EMBL/GenBank/DDBJ databases">
        <title>Genome sequence of the fruiting myxobacterium Corallococcus coralloides DSM 2259.</title>
        <authorList>
            <person name="Huntley S."/>
            <person name="Zhang Y."/>
            <person name="Treuner-Lange A."/>
            <person name="Sensen C.W."/>
            <person name="Sogaard-Andersen L."/>
        </authorList>
    </citation>
    <scope>NUCLEOTIDE SEQUENCE [LARGE SCALE GENOMIC DNA]</scope>
    <source>
        <strain evidence="3">ATCC 25202 / DSM 2259 / NBRC 100086 / M2</strain>
    </source>
</reference>
<keyword evidence="3" id="KW-1185">Reference proteome</keyword>
<dbReference type="HOGENOM" id="CLU_318783_0_0_7"/>
<gene>
    <name evidence="2" type="ordered locus">COCOR_02133</name>
</gene>
<proteinExistence type="predicted"/>
<dbReference type="AlphaFoldDB" id="H8MJ33"/>
<dbReference type="RefSeq" id="WP_014394966.1">
    <property type="nucleotide sequence ID" value="NC_017030.1"/>
</dbReference>
<accession>H8MJ33</accession>
<evidence type="ECO:0000313" key="2">
    <source>
        <dbReference type="EMBL" id="AFE04500.1"/>
    </source>
</evidence>
<dbReference type="Gene3D" id="2.60.40.10">
    <property type="entry name" value="Immunoglobulins"/>
    <property type="match status" value="1"/>
</dbReference>
<dbReference type="InterPro" id="IPR035986">
    <property type="entry name" value="PKD_dom_sf"/>
</dbReference>